<reference evidence="2 3" key="1">
    <citation type="submission" date="2019-02" db="EMBL/GenBank/DDBJ databases">
        <title>Genomic Encyclopedia of Archaeal and Bacterial Type Strains, Phase II (KMG-II): from individual species to whole genera.</title>
        <authorList>
            <person name="Goeker M."/>
        </authorList>
    </citation>
    <scope>NUCLEOTIDE SEQUENCE [LARGE SCALE GENOMIC DNA]</scope>
    <source>
        <strain evidence="2 3">DSM 18328</strain>
    </source>
</reference>
<dbReference type="AlphaFoldDB" id="A0A482YAZ5"/>
<evidence type="ECO:0000313" key="2">
    <source>
        <dbReference type="EMBL" id="RZV10885.1"/>
    </source>
</evidence>
<proteinExistence type="predicted"/>
<feature type="coiled-coil region" evidence="1">
    <location>
        <begin position="173"/>
        <end position="263"/>
    </location>
</feature>
<comment type="caution">
    <text evidence="2">The sequence shown here is derived from an EMBL/GenBank/DDBJ whole genome shotgun (WGS) entry which is preliminary data.</text>
</comment>
<dbReference type="RefSeq" id="WP_130500313.1">
    <property type="nucleotide sequence ID" value="NZ_SHMP01000004.1"/>
</dbReference>
<organism evidence="2 3">
    <name type="scientific">Natrinema hispanicum</name>
    <dbReference type="NCBI Taxonomy" id="392421"/>
    <lineage>
        <taxon>Archaea</taxon>
        <taxon>Methanobacteriati</taxon>
        <taxon>Methanobacteriota</taxon>
        <taxon>Stenosarchaea group</taxon>
        <taxon>Halobacteria</taxon>
        <taxon>Halobacteriales</taxon>
        <taxon>Natrialbaceae</taxon>
        <taxon>Natrinema</taxon>
    </lineage>
</organism>
<dbReference type="Proteomes" id="UP000291097">
    <property type="component" value="Unassembled WGS sequence"/>
</dbReference>
<dbReference type="OrthoDB" id="242713at2157"/>
<gene>
    <name evidence="2" type="ORF">BDK88_2088</name>
</gene>
<sequence length="296" mass="33862">MESDEGTLVTSETLGESKTEIHKAIEEFLAETSRAIRSDAQLCLFRIQFDRDDEYRQLNRRKRILAEIDDALEIWRTQPKIGEITSSDLVIELLLETRISPETIVDALNHDCIDTVAYWKIDPEKFDLDVTNTDDVTTLRDQLDQKQSANSVAVRLDHVQSQMDTFAAYIDSLEEFLDEEGTAQQLLENLRADMDDLREELQSGADERDELHARVTELEATTPSATEVDAEIARIDCALENLANEFRREIDELHARLDSIQADLDDQIEWRQRLCTAVASTEFNHHLCSVKARPPS</sequence>
<evidence type="ECO:0000313" key="3">
    <source>
        <dbReference type="Proteomes" id="UP000291097"/>
    </source>
</evidence>
<keyword evidence="1" id="KW-0175">Coiled coil</keyword>
<dbReference type="EMBL" id="SHMP01000004">
    <property type="protein sequence ID" value="RZV10885.1"/>
    <property type="molecule type" value="Genomic_DNA"/>
</dbReference>
<protein>
    <submittedName>
        <fullName evidence="2">Uncharacterized protein</fullName>
    </submittedName>
</protein>
<name>A0A482YAZ5_9EURY</name>
<accession>A0A482YAZ5</accession>
<evidence type="ECO:0000256" key="1">
    <source>
        <dbReference type="SAM" id="Coils"/>
    </source>
</evidence>
<dbReference type="SUPFAM" id="SSF58100">
    <property type="entry name" value="Bacterial hemolysins"/>
    <property type="match status" value="1"/>
</dbReference>
<dbReference type="Gene3D" id="1.10.287.1490">
    <property type="match status" value="1"/>
</dbReference>